<keyword evidence="9" id="KW-0325">Glycoprotein</keyword>
<dbReference type="EMBL" id="KZ451950">
    <property type="protein sequence ID" value="PKA59018.1"/>
    <property type="molecule type" value="Genomic_DNA"/>
</dbReference>
<feature type="domain" description="Leucine-rich repeat-containing N-terminal plant-type" evidence="14">
    <location>
        <begin position="55"/>
        <end position="92"/>
    </location>
</feature>
<evidence type="ECO:0000313" key="16">
    <source>
        <dbReference type="Proteomes" id="UP000236161"/>
    </source>
</evidence>
<evidence type="ECO:0000256" key="11">
    <source>
        <dbReference type="ARBA" id="ARBA00023316"/>
    </source>
</evidence>
<proteinExistence type="predicted"/>
<evidence type="ECO:0000256" key="4">
    <source>
        <dbReference type="ARBA" id="ARBA00022525"/>
    </source>
</evidence>
<reference evidence="15 16" key="1">
    <citation type="journal article" date="2017" name="Nature">
        <title>The Apostasia genome and the evolution of orchids.</title>
        <authorList>
            <person name="Zhang G.Q."/>
            <person name="Liu K.W."/>
            <person name="Li Z."/>
            <person name="Lohaus R."/>
            <person name="Hsiao Y.Y."/>
            <person name="Niu S.C."/>
            <person name="Wang J.Y."/>
            <person name="Lin Y.C."/>
            <person name="Xu Q."/>
            <person name="Chen L.J."/>
            <person name="Yoshida K."/>
            <person name="Fujiwara S."/>
            <person name="Wang Z.W."/>
            <person name="Zhang Y.Q."/>
            <person name="Mitsuda N."/>
            <person name="Wang M."/>
            <person name="Liu G.H."/>
            <person name="Pecoraro L."/>
            <person name="Huang H.X."/>
            <person name="Xiao X.J."/>
            <person name="Lin M."/>
            <person name="Wu X.Y."/>
            <person name="Wu W.L."/>
            <person name="Chen Y.Y."/>
            <person name="Chang S.B."/>
            <person name="Sakamoto S."/>
            <person name="Ohme-Takagi M."/>
            <person name="Yagi M."/>
            <person name="Zeng S.J."/>
            <person name="Shen C.Y."/>
            <person name="Yeh C.M."/>
            <person name="Luo Y.B."/>
            <person name="Tsai W.C."/>
            <person name="Van de Peer Y."/>
            <person name="Liu Z.J."/>
        </authorList>
    </citation>
    <scope>NUCLEOTIDE SEQUENCE [LARGE SCALE GENOMIC DNA]</scope>
    <source>
        <strain evidence="16">cv. Shenzhen</strain>
        <tissue evidence="15">Stem</tissue>
    </source>
</reference>
<dbReference type="InterPro" id="IPR051582">
    <property type="entry name" value="LRR_extensin-like_regulator"/>
</dbReference>
<dbReference type="Pfam" id="PF00560">
    <property type="entry name" value="LRR_1"/>
    <property type="match status" value="2"/>
</dbReference>
<dbReference type="FunFam" id="3.80.10.10:FF:000400">
    <property type="entry name" value="Nuclear pore complex protein NUP107"/>
    <property type="match status" value="1"/>
</dbReference>
<dbReference type="Pfam" id="PF13855">
    <property type="entry name" value="LRR_8"/>
    <property type="match status" value="1"/>
</dbReference>
<feature type="signal peptide" evidence="13">
    <location>
        <begin position="1"/>
        <end position="24"/>
    </location>
</feature>
<keyword evidence="3" id="KW-0134">Cell wall</keyword>
<evidence type="ECO:0000256" key="1">
    <source>
        <dbReference type="ARBA" id="ARBA00004191"/>
    </source>
</evidence>
<dbReference type="AlphaFoldDB" id="A0A2I0ATZ6"/>
<dbReference type="InterPro" id="IPR013210">
    <property type="entry name" value="LRR_N_plant-typ"/>
</dbReference>
<keyword evidence="10" id="KW-0379">Hydroxylation</keyword>
<name>A0A2I0ATZ6_9ASPA</name>
<evidence type="ECO:0000256" key="12">
    <source>
        <dbReference type="ARBA" id="ARBA00041871"/>
    </source>
</evidence>
<evidence type="ECO:0000259" key="14">
    <source>
        <dbReference type="Pfam" id="PF08263"/>
    </source>
</evidence>
<dbReference type="STRING" id="1088818.A0A2I0ATZ6"/>
<evidence type="ECO:0000256" key="5">
    <source>
        <dbReference type="ARBA" id="ARBA00022614"/>
    </source>
</evidence>
<keyword evidence="16" id="KW-1185">Reference proteome</keyword>
<keyword evidence="4" id="KW-0964">Secreted</keyword>
<evidence type="ECO:0000256" key="7">
    <source>
        <dbReference type="ARBA" id="ARBA00022737"/>
    </source>
</evidence>
<evidence type="ECO:0000256" key="13">
    <source>
        <dbReference type="SAM" id="SignalP"/>
    </source>
</evidence>
<dbReference type="Gene3D" id="3.80.10.10">
    <property type="entry name" value="Ribonuclease Inhibitor"/>
    <property type="match status" value="2"/>
</dbReference>
<evidence type="ECO:0000256" key="9">
    <source>
        <dbReference type="ARBA" id="ARBA00023180"/>
    </source>
</evidence>
<protein>
    <recommendedName>
        <fullName evidence="12">Cell wall hydroxyproline-rich glycoprotein</fullName>
    </recommendedName>
</protein>
<dbReference type="Pfam" id="PF08263">
    <property type="entry name" value="LRRNT_2"/>
    <property type="match status" value="1"/>
</dbReference>
<dbReference type="GO" id="GO:0016020">
    <property type="term" value="C:membrane"/>
    <property type="evidence" value="ECO:0007669"/>
    <property type="project" value="UniProtKB-SubCell"/>
</dbReference>
<dbReference type="PANTHER" id="PTHR32093">
    <property type="entry name" value="LEUCINE-RICH REPEAT EXTENSIN-LIKE PROTEIN 3-RELATED"/>
    <property type="match status" value="1"/>
</dbReference>
<evidence type="ECO:0000256" key="6">
    <source>
        <dbReference type="ARBA" id="ARBA00022729"/>
    </source>
</evidence>
<dbReference type="Proteomes" id="UP000236161">
    <property type="component" value="Unassembled WGS sequence"/>
</dbReference>
<dbReference type="SUPFAM" id="SSF52058">
    <property type="entry name" value="L domain-like"/>
    <property type="match status" value="1"/>
</dbReference>
<keyword evidence="15" id="KW-0808">Transferase</keyword>
<gene>
    <name evidence="15" type="primary">LRX4</name>
    <name evidence="15" type="ORF">AXF42_Ash001111</name>
</gene>
<keyword evidence="8" id="KW-0472">Membrane</keyword>
<comment type="subcellular location">
    <subcellularLocation>
        <location evidence="2">Membrane</location>
    </subcellularLocation>
    <subcellularLocation>
        <location evidence="1">Secreted</location>
        <location evidence="1">Cell wall</location>
    </subcellularLocation>
</comment>
<accession>A0A2I0ATZ6</accession>
<dbReference type="InterPro" id="IPR001611">
    <property type="entry name" value="Leu-rich_rpt"/>
</dbReference>
<dbReference type="PANTHER" id="PTHR32093:SF86">
    <property type="entry name" value="EXTENSIN-LIKE PROTEIN"/>
    <property type="match status" value="1"/>
</dbReference>
<feature type="chain" id="PRO_5014148525" description="Cell wall hydroxyproline-rich glycoprotein" evidence="13">
    <location>
        <begin position="25"/>
        <end position="407"/>
    </location>
</feature>
<evidence type="ECO:0000256" key="2">
    <source>
        <dbReference type="ARBA" id="ARBA00004370"/>
    </source>
</evidence>
<evidence type="ECO:0000256" key="3">
    <source>
        <dbReference type="ARBA" id="ARBA00022512"/>
    </source>
</evidence>
<sequence>MHSSLHSFPFFFLLLSVSLPKASSFMGISAGVGIWINGRGGRAGFAAPVPNAEGDEYRALQAWKAAIFDDPNGILSSWVGADVCSYERVYCSDPPEPISSASSVVAVVDLNGANLQGTLVDELSLLAHLSVLHLNSNRFSGPVPDPFRDLHYLSELDLSNNLFSGPFPTSTLLIPNLVYLDLRFNSFSGRIPDELFEKELDAIFLNDNKFEGEIPMGIWASAASAITLANNQLTGSIPANFGYMGSGVKEILFLNNKLTGCIPEGLGYLTGMQVLDLSFNSLTGRLPESLSCLAGIQILNVGHNKLTGELPELVCELRSLVNLTVAYNFFSGVSDDCTRLGFRNVGFNLSGNCIPGMGMQRPAPECEGGAPAGSLNCLKIPGTRPMACTAAGGMTATLPGFFRASVP</sequence>
<evidence type="ECO:0000256" key="10">
    <source>
        <dbReference type="ARBA" id="ARBA00023278"/>
    </source>
</evidence>
<dbReference type="OrthoDB" id="676979at2759"/>
<dbReference type="FunFam" id="3.80.10.10:FF:000041">
    <property type="entry name" value="LRR receptor-like serine/threonine-protein kinase ERECTA"/>
    <property type="match status" value="1"/>
</dbReference>
<evidence type="ECO:0000313" key="15">
    <source>
        <dbReference type="EMBL" id="PKA59018.1"/>
    </source>
</evidence>
<dbReference type="GO" id="GO:0071555">
    <property type="term" value="P:cell wall organization"/>
    <property type="evidence" value="ECO:0007669"/>
    <property type="project" value="UniProtKB-KW"/>
</dbReference>
<dbReference type="GO" id="GO:0016740">
    <property type="term" value="F:transferase activity"/>
    <property type="evidence" value="ECO:0007669"/>
    <property type="project" value="UniProtKB-KW"/>
</dbReference>
<keyword evidence="6 13" id="KW-0732">Signal</keyword>
<evidence type="ECO:0000256" key="8">
    <source>
        <dbReference type="ARBA" id="ARBA00023136"/>
    </source>
</evidence>
<organism evidence="15 16">
    <name type="scientific">Apostasia shenzhenica</name>
    <dbReference type="NCBI Taxonomy" id="1088818"/>
    <lineage>
        <taxon>Eukaryota</taxon>
        <taxon>Viridiplantae</taxon>
        <taxon>Streptophyta</taxon>
        <taxon>Embryophyta</taxon>
        <taxon>Tracheophyta</taxon>
        <taxon>Spermatophyta</taxon>
        <taxon>Magnoliopsida</taxon>
        <taxon>Liliopsida</taxon>
        <taxon>Asparagales</taxon>
        <taxon>Orchidaceae</taxon>
        <taxon>Apostasioideae</taxon>
        <taxon>Apostasia</taxon>
    </lineage>
</organism>
<keyword evidence="7" id="KW-0677">Repeat</keyword>
<dbReference type="InterPro" id="IPR032675">
    <property type="entry name" value="LRR_dom_sf"/>
</dbReference>
<keyword evidence="11" id="KW-0961">Cell wall biogenesis/degradation</keyword>
<keyword evidence="5" id="KW-0433">Leucine-rich repeat</keyword>